<dbReference type="PATRIC" id="fig|1299334.3.peg.5487"/>
<gene>
    <name evidence="1" type="ORF">I553_9068</name>
</gene>
<proteinExistence type="predicted"/>
<accession>X8APB4</accession>
<sequence length="40" mass="4382">MIIKDADGSGALRCVPANKTSFKALERWGPEASFEFRQPG</sequence>
<reference evidence="1" key="1">
    <citation type="submission" date="2014-01" db="EMBL/GenBank/DDBJ databases">
        <authorList>
            <person name="Brown-Elliot B."/>
            <person name="Wallace R."/>
            <person name="Lenaerts A."/>
            <person name="Ordway D."/>
            <person name="DeGroote M.A."/>
            <person name="Parker T."/>
            <person name="Sizemore C."/>
            <person name="Tallon L.J."/>
            <person name="Sadzewicz L.K."/>
            <person name="Sengamalay N."/>
            <person name="Fraser C.M."/>
            <person name="Hine E."/>
            <person name="Shefchek K.A."/>
            <person name="Das S.P."/>
            <person name="Tettelin H."/>
        </authorList>
    </citation>
    <scope>NUCLEOTIDE SEQUENCE [LARGE SCALE GENOMIC DNA]</scope>
    <source>
        <strain evidence="1">4042</strain>
    </source>
</reference>
<protein>
    <submittedName>
        <fullName evidence="1">Uncharacterized protein</fullName>
    </submittedName>
</protein>
<dbReference type="AlphaFoldDB" id="X8APB4"/>
<evidence type="ECO:0000313" key="1">
    <source>
        <dbReference type="EMBL" id="EUA32986.1"/>
    </source>
</evidence>
<dbReference type="EMBL" id="JAOB01000050">
    <property type="protein sequence ID" value="EUA32986.1"/>
    <property type="molecule type" value="Genomic_DNA"/>
</dbReference>
<organism evidence="1">
    <name type="scientific">Mycobacterium xenopi 4042</name>
    <dbReference type="NCBI Taxonomy" id="1299334"/>
    <lineage>
        <taxon>Bacteria</taxon>
        <taxon>Bacillati</taxon>
        <taxon>Actinomycetota</taxon>
        <taxon>Actinomycetes</taxon>
        <taxon>Mycobacteriales</taxon>
        <taxon>Mycobacteriaceae</taxon>
        <taxon>Mycobacterium</taxon>
    </lineage>
</organism>
<comment type="caution">
    <text evidence="1">The sequence shown here is derived from an EMBL/GenBank/DDBJ whole genome shotgun (WGS) entry which is preliminary data.</text>
</comment>
<name>X8APB4_MYCXE</name>